<accession>A0A4Y8CF48</accession>
<evidence type="ECO:0000313" key="2">
    <source>
        <dbReference type="Proteomes" id="UP000297299"/>
    </source>
</evidence>
<dbReference type="AlphaFoldDB" id="A0A4Y8CF48"/>
<evidence type="ECO:0000313" key="1">
    <source>
        <dbReference type="EMBL" id="TEY30290.1"/>
    </source>
</evidence>
<protein>
    <submittedName>
        <fullName evidence="1">Uncharacterized protein</fullName>
    </submittedName>
</protein>
<sequence length="167" mass="19393">MYWESQRDGLDMKPQLRFWVSVRDDVKEKLQELAAIIRSVSWSIWSFDTMQDEVKAEEDASIDWGSHKTLQKLNNGKSGDESRDVLAQGCCITNTTSERRCGAEEKSTDKEGLSASNETSVWDTDYEEEWRANWNINIQWLRYLCFGCVDHYIVDIFLLPIGLKMPL</sequence>
<name>A0A4Y8CF48_9HELO</name>
<organism evidence="1 2">
    <name type="scientific">Botryotinia calthae</name>
    <dbReference type="NCBI Taxonomy" id="38488"/>
    <lineage>
        <taxon>Eukaryota</taxon>
        <taxon>Fungi</taxon>
        <taxon>Dikarya</taxon>
        <taxon>Ascomycota</taxon>
        <taxon>Pezizomycotina</taxon>
        <taxon>Leotiomycetes</taxon>
        <taxon>Helotiales</taxon>
        <taxon>Sclerotiniaceae</taxon>
        <taxon>Botryotinia</taxon>
    </lineage>
</organism>
<dbReference type="Proteomes" id="UP000297299">
    <property type="component" value="Unassembled WGS sequence"/>
</dbReference>
<dbReference type="OrthoDB" id="3549694at2759"/>
<gene>
    <name evidence="1" type="ORF">BOTCAL_0885g00040</name>
</gene>
<comment type="caution">
    <text evidence="1">The sequence shown here is derived from an EMBL/GenBank/DDBJ whole genome shotgun (WGS) entry which is preliminary data.</text>
</comment>
<reference evidence="1 2" key="1">
    <citation type="submission" date="2017-11" db="EMBL/GenBank/DDBJ databases">
        <title>Comparative genomics of Botrytis spp.</title>
        <authorList>
            <person name="Valero-Jimenez C.A."/>
            <person name="Tapia P."/>
            <person name="Veloso J."/>
            <person name="Silva-Moreno E."/>
            <person name="Staats M."/>
            <person name="Valdes J.H."/>
            <person name="Van Kan J.A.L."/>
        </authorList>
    </citation>
    <scope>NUCLEOTIDE SEQUENCE [LARGE SCALE GENOMIC DNA]</scope>
    <source>
        <strain evidence="1 2">MUCL2830</strain>
    </source>
</reference>
<proteinExistence type="predicted"/>
<keyword evidence="2" id="KW-1185">Reference proteome</keyword>
<dbReference type="EMBL" id="PHWZ01000881">
    <property type="protein sequence ID" value="TEY30290.1"/>
    <property type="molecule type" value="Genomic_DNA"/>
</dbReference>